<evidence type="ECO:0000313" key="2">
    <source>
        <dbReference type="Proteomes" id="UP000234857"/>
    </source>
</evidence>
<evidence type="ECO:0008006" key="3">
    <source>
        <dbReference type="Google" id="ProtNLM"/>
    </source>
</evidence>
<sequence>MIKKDSKIFLDKENFIVFRLTPWDSKVFWFNTLEILDIEYNNEDNLNLLLIKADEFFENKNIKLVYCRISTEDVFLKKCLINKNYILTELTYDIVNAEIQETDFISIFQKKIDVLLPTEEDFIQIKDIAKTVFKFGRFHEDPFIDNDKANMRYYNWIDDLKKQGKTFLVCKNKDISSGFISFLKEEDEVELILGGMKDKYRFNACFFWSSFLERLKEQGVSKVSTRISSSNIAILNLYIRLGFKIKKSWLGFHKHI</sequence>
<accession>A0A2N5ZKF0</accession>
<evidence type="ECO:0000313" key="1">
    <source>
        <dbReference type="EMBL" id="PLX19101.1"/>
    </source>
</evidence>
<dbReference type="AlphaFoldDB" id="A0A2N5ZKF0"/>
<proteinExistence type="predicted"/>
<protein>
    <recommendedName>
        <fullName evidence="3">N-acetyltransferase domain-containing protein</fullName>
    </recommendedName>
</protein>
<dbReference type="InterPro" id="IPR016181">
    <property type="entry name" value="Acyl_CoA_acyltransferase"/>
</dbReference>
<dbReference type="Gene3D" id="3.40.630.30">
    <property type="match status" value="1"/>
</dbReference>
<dbReference type="Proteomes" id="UP000234857">
    <property type="component" value="Unassembled WGS sequence"/>
</dbReference>
<dbReference type="EMBL" id="PKTG01000041">
    <property type="protein sequence ID" value="PLX19101.1"/>
    <property type="molecule type" value="Genomic_DNA"/>
</dbReference>
<comment type="caution">
    <text evidence="1">The sequence shown here is derived from an EMBL/GenBank/DDBJ whole genome shotgun (WGS) entry which is preliminary data.</text>
</comment>
<gene>
    <name evidence="1" type="ORF">C0601_02710</name>
</gene>
<dbReference type="SUPFAM" id="SSF55729">
    <property type="entry name" value="Acyl-CoA N-acyltransferases (Nat)"/>
    <property type="match status" value="1"/>
</dbReference>
<reference evidence="1 2" key="1">
    <citation type="submission" date="2017-11" db="EMBL/GenBank/DDBJ databases">
        <title>Genome-resolved metagenomics identifies genetic mobility, metabolic interactions, and unexpected diversity in perchlorate-reducing communities.</title>
        <authorList>
            <person name="Barnum T.P."/>
            <person name="Figueroa I.A."/>
            <person name="Carlstrom C.I."/>
            <person name="Lucas L.N."/>
            <person name="Engelbrektson A.L."/>
            <person name="Coates J.D."/>
        </authorList>
    </citation>
    <scope>NUCLEOTIDE SEQUENCE [LARGE SCALE GENOMIC DNA]</scope>
    <source>
        <strain evidence="1">BM706</strain>
    </source>
</reference>
<name>A0A2N5ZKF0_MUIH1</name>
<organism evidence="1 2">
    <name type="scientific">Muiribacterium halophilum</name>
    <dbReference type="NCBI Taxonomy" id="2053465"/>
    <lineage>
        <taxon>Bacteria</taxon>
        <taxon>Candidatus Muiribacteriota</taxon>
        <taxon>Candidatus Muiribacteriia</taxon>
        <taxon>Candidatus Muiribacteriales</taxon>
        <taxon>Candidatus Muiribacteriaceae</taxon>
        <taxon>Candidatus Muiribacterium</taxon>
    </lineage>
</organism>